<dbReference type="GO" id="GO:0070573">
    <property type="term" value="F:metallodipeptidase activity"/>
    <property type="evidence" value="ECO:0007669"/>
    <property type="project" value="TreeGrafter"/>
</dbReference>
<keyword evidence="8" id="KW-0170">Cobalt</keyword>
<protein>
    <recommendedName>
        <fullName evidence="13">Cytosol non-specific dipeptidase</fullName>
        <ecNumber evidence="10">3.4.13.18</ecNumber>
    </recommendedName>
    <alternativeName>
        <fullName evidence="16">Aminoacyl-histidine dipeptidase</fullName>
    </alternativeName>
    <alternativeName>
        <fullName evidence="15">Beta-alanyl-histidine dipeptidase</fullName>
    </alternativeName>
    <alternativeName>
        <fullName evidence="14">Carnosinase</fullName>
    </alternativeName>
    <alternativeName>
        <fullName evidence="11">Peptidase D</fullName>
    </alternativeName>
    <alternativeName>
        <fullName evidence="17">Xaa-His dipeptidase</fullName>
    </alternativeName>
</protein>
<evidence type="ECO:0000256" key="10">
    <source>
        <dbReference type="ARBA" id="ARBA00038976"/>
    </source>
</evidence>
<comment type="cofactor">
    <cofactor evidence="1">
        <name>Co(2+)</name>
        <dbReference type="ChEBI" id="CHEBI:48828"/>
    </cofactor>
</comment>
<dbReference type="InterPro" id="IPR011650">
    <property type="entry name" value="Peptidase_M20_dimer"/>
</dbReference>
<evidence type="ECO:0000256" key="6">
    <source>
        <dbReference type="ARBA" id="ARBA00022833"/>
    </source>
</evidence>
<keyword evidence="4" id="KW-0479">Metal-binding</keyword>
<evidence type="ECO:0000256" key="8">
    <source>
        <dbReference type="ARBA" id="ARBA00023285"/>
    </source>
</evidence>
<keyword evidence="7" id="KW-0482">Metalloprotease</keyword>
<evidence type="ECO:0000259" key="18">
    <source>
        <dbReference type="Pfam" id="PF07687"/>
    </source>
</evidence>
<comment type="caution">
    <text evidence="19">The sequence shown here is derived from an EMBL/GenBank/DDBJ whole genome shotgun (WGS) entry which is preliminary data.</text>
</comment>
<dbReference type="PANTHER" id="PTHR43501">
    <property type="entry name" value="CYTOSOL NON-SPECIFIC DIPEPTIDASE"/>
    <property type="match status" value="1"/>
</dbReference>
<evidence type="ECO:0000256" key="2">
    <source>
        <dbReference type="ARBA" id="ARBA00001947"/>
    </source>
</evidence>
<evidence type="ECO:0000256" key="4">
    <source>
        <dbReference type="ARBA" id="ARBA00022723"/>
    </source>
</evidence>
<dbReference type="Gene3D" id="3.40.630.10">
    <property type="entry name" value="Zn peptidases"/>
    <property type="match status" value="2"/>
</dbReference>
<dbReference type="EC" id="3.4.13.18" evidence="10"/>
<dbReference type="Pfam" id="PF01546">
    <property type="entry name" value="Peptidase_M20"/>
    <property type="match status" value="1"/>
</dbReference>
<evidence type="ECO:0000256" key="16">
    <source>
        <dbReference type="ARBA" id="ARBA00077688"/>
    </source>
</evidence>
<dbReference type="FunFam" id="3.40.630.10:FF:000018">
    <property type="entry name" value="Aminoacyl-histidine dipeptidase PepD"/>
    <property type="match status" value="1"/>
</dbReference>
<evidence type="ECO:0000313" key="19">
    <source>
        <dbReference type="EMBL" id="MBB4036683.1"/>
    </source>
</evidence>
<dbReference type="GO" id="GO:0006508">
    <property type="term" value="P:proteolysis"/>
    <property type="evidence" value="ECO:0007669"/>
    <property type="project" value="UniProtKB-KW"/>
</dbReference>
<comment type="catalytic activity">
    <reaction evidence="9">
        <text>Hydrolysis of dipeptides, preferentially hydrophobic dipeptides including prolyl amino acids.</text>
        <dbReference type="EC" id="3.4.13.18"/>
    </reaction>
</comment>
<dbReference type="GO" id="GO:0046872">
    <property type="term" value="F:metal ion binding"/>
    <property type="evidence" value="ECO:0007669"/>
    <property type="project" value="UniProtKB-KW"/>
</dbReference>
<keyword evidence="20" id="KW-1185">Reference proteome</keyword>
<keyword evidence="3" id="KW-0645">Protease</keyword>
<sequence>MGKEILKLKPSQLWKHFYDLSQIPRPTGQMKEVTKFVMDFGKSLGLEVKQDKAGNTLITKPATKGKEKVPTVILQSHLDMVPQKNNDVKHDFTKDPIETVIDGKNVKAKSTTLGADNGIGVAAMMAVLEDKTLKHGKIEALFTTDEEVGMVGANGLKKGFLSGSILLNLDTEEIGELCVGCAGGVDVNADWEFKEVKTPKGDIAYKITLKGLRGGHSGTEIHLGRANANKLMFYFLKEAVSNYEVRLASIDGGSLRNAIPREAVAVVTLPEEDEKDFLKLVKKYEKKYKEEYKSAELVDKLSFKAAKTDVPKTLIPEEIQDSLINAVVGCQNGVISMLTDFEGIVETSTNLARVASENGKISIKILARSSSEDRKDEIASSLESVFALAGAKVTVENGYPGWQPNAQSATLDMMAKLYKEMYKEEAHVVVVHAGLECGIILGSTPGLDIVSFGPTILNAHSPDEFVVIDTVPKFYDYLVKTLENIK</sequence>
<gene>
    <name evidence="19" type="ORF">GGR21_002589</name>
</gene>
<dbReference type="PRINTS" id="PR00934">
    <property type="entry name" value="XHISDIPTASE"/>
</dbReference>
<dbReference type="CDD" id="cd03890">
    <property type="entry name" value="M20_pepD"/>
    <property type="match status" value="1"/>
</dbReference>
<dbReference type="GO" id="GO:0005829">
    <property type="term" value="C:cytosol"/>
    <property type="evidence" value="ECO:0007669"/>
    <property type="project" value="TreeGrafter"/>
</dbReference>
<dbReference type="Pfam" id="PF07687">
    <property type="entry name" value="M20_dimer"/>
    <property type="match status" value="1"/>
</dbReference>
<dbReference type="NCBIfam" id="TIGR01893">
    <property type="entry name" value="aa-his-dipept"/>
    <property type="match status" value="1"/>
</dbReference>
<dbReference type="EMBL" id="JACIEP010000008">
    <property type="protein sequence ID" value="MBB4036683.1"/>
    <property type="molecule type" value="Genomic_DNA"/>
</dbReference>
<reference evidence="19 20" key="1">
    <citation type="submission" date="2020-08" db="EMBL/GenBank/DDBJ databases">
        <title>Genomic Encyclopedia of Type Strains, Phase IV (KMG-IV): sequencing the most valuable type-strain genomes for metagenomic binning, comparative biology and taxonomic classification.</title>
        <authorList>
            <person name="Goeker M."/>
        </authorList>
    </citation>
    <scope>NUCLEOTIDE SEQUENCE [LARGE SCALE GENOMIC DNA]</scope>
    <source>
        <strain evidence="19 20">DSM 104969</strain>
    </source>
</reference>
<comment type="cofactor">
    <cofactor evidence="2">
        <name>Zn(2+)</name>
        <dbReference type="ChEBI" id="CHEBI:29105"/>
    </cofactor>
</comment>
<organism evidence="19 20">
    <name type="scientific">Dysgonomonas hofstadii</name>
    <dbReference type="NCBI Taxonomy" id="637886"/>
    <lineage>
        <taxon>Bacteria</taxon>
        <taxon>Pseudomonadati</taxon>
        <taxon>Bacteroidota</taxon>
        <taxon>Bacteroidia</taxon>
        <taxon>Bacteroidales</taxon>
        <taxon>Dysgonomonadaceae</taxon>
        <taxon>Dysgonomonas</taxon>
    </lineage>
</organism>
<dbReference type="InterPro" id="IPR001160">
    <property type="entry name" value="Peptidase_M20C"/>
</dbReference>
<keyword evidence="5 19" id="KW-0378">Hydrolase</keyword>
<accession>A0A840CXQ8</accession>
<evidence type="ECO:0000313" key="20">
    <source>
        <dbReference type="Proteomes" id="UP000555103"/>
    </source>
</evidence>
<keyword evidence="19" id="KW-0224">Dipeptidase</keyword>
<dbReference type="InterPro" id="IPR002933">
    <property type="entry name" value="Peptidase_M20"/>
</dbReference>
<evidence type="ECO:0000256" key="9">
    <source>
        <dbReference type="ARBA" id="ARBA00036421"/>
    </source>
</evidence>
<keyword evidence="6" id="KW-0862">Zinc</keyword>
<dbReference type="Proteomes" id="UP000555103">
    <property type="component" value="Unassembled WGS sequence"/>
</dbReference>
<evidence type="ECO:0000256" key="7">
    <source>
        <dbReference type="ARBA" id="ARBA00023049"/>
    </source>
</evidence>
<dbReference type="PIRSF" id="PIRSF016599">
    <property type="entry name" value="Xaa-His_dipept"/>
    <property type="match status" value="1"/>
</dbReference>
<evidence type="ECO:0000256" key="3">
    <source>
        <dbReference type="ARBA" id="ARBA00022670"/>
    </source>
</evidence>
<dbReference type="SUPFAM" id="SSF53187">
    <property type="entry name" value="Zn-dependent exopeptidases"/>
    <property type="match status" value="1"/>
</dbReference>
<evidence type="ECO:0000256" key="5">
    <source>
        <dbReference type="ARBA" id="ARBA00022801"/>
    </source>
</evidence>
<dbReference type="PANTHER" id="PTHR43501:SF1">
    <property type="entry name" value="CYTOSOL NON-SPECIFIC DIPEPTIDASE"/>
    <property type="match status" value="1"/>
</dbReference>
<dbReference type="RefSeq" id="WP_183307576.1">
    <property type="nucleotide sequence ID" value="NZ_JACIEP010000008.1"/>
</dbReference>
<evidence type="ECO:0000256" key="17">
    <source>
        <dbReference type="ARBA" id="ARBA00078074"/>
    </source>
</evidence>
<name>A0A840CXQ8_9BACT</name>
<dbReference type="AlphaFoldDB" id="A0A840CXQ8"/>
<dbReference type="FunFam" id="3.40.630.10:FF:000015">
    <property type="entry name" value="Aminoacyl-histidine dipeptidase PepD"/>
    <property type="match status" value="1"/>
</dbReference>
<evidence type="ECO:0000256" key="15">
    <source>
        <dbReference type="ARBA" id="ARBA00076004"/>
    </source>
</evidence>
<evidence type="ECO:0000256" key="13">
    <source>
        <dbReference type="ARBA" id="ARBA00071271"/>
    </source>
</evidence>
<evidence type="ECO:0000256" key="1">
    <source>
        <dbReference type="ARBA" id="ARBA00001941"/>
    </source>
</evidence>
<evidence type="ECO:0000256" key="11">
    <source>
        <dbReference type="ARBA" id="ARBA00044252"/>
    </source>
</evidence>
<comment type="similarity">
    <text evidence="12">Belongs to the peptidase M20C family.</text>
</comment>
<evidence type="ECO:0000256" key="12">
    <source>
        <dbReference type="ARBA" id="ARBA00061423"/>
    </source>
</evidence>
<feature type="domain" description="Peptidase M20 dimerisation" evidence="18">
    <location>
        <begin position="208"/>
        <end position="294"/>
    </location>
</feature>
<evidence type="ECO:0000256" key="14">
    <source>
        <dbReference type="ARBA" id="ARBA00075285"/>
    </source>
</evidence>
<proteinExistence type="inferred from homology"/>